<sequence length="90" mass="9880">MGQAVTDNRAMNRFELAVGSQTVFADYRRNGRTLVISYVEAPPSLRGTGAAGRLMEGVVETARAEGLKIVPLCSYAATWIRRNRHDDLLA</sequence>
<reference evidence="2 3" key="1">
    <citation type="submission" date="2017-04" db="EMBL/GenBank/DDBJ databases">
        <authorList>
            <person name="Afonso C.L."/>
            <person name="Miller P.J."/>
            <person name="Scott M.A."/>
            <person name="Spackman E."/>
            <person name="Goraichik I."/>
            <person name="Dimitrov K.M."/>
            <person name="Suarez D.L."/>
            <person name="Swayne D.E."/>
        </authorList>
    </citation>
    <scope>NUCLEOTIDE SEQUENCE [LARGE SCALE GENOMIC DNA]</scope>
    <source>
        <strain evidence="2 3">A2P</strain>
    </source>
</reference>
<name>A0A1X7HRL6_9PROT</name>
<protein>
    <recommendedName>
        <fullName evidence="1">N-acetyltransferase domain-containing protein</fullName>
    </recommendedName>
</protein>
<dbReference type="AlphaFoldDB" id="A0A1X7HRL6"/>
<evidence type="ECO:0000313" key="2">
    <source>
        <dbReference type="EMBL" id="SMF91081.1"/>
    </source>
</evidence>
<dbReference type="PANTHER" id="PTHR31435:SF10">
    <property type="entry name" value="BSR4717 PROTEIN"/>
    <property type="match status" value="1"/>
</dbReference>
<evidence type="ECO:0000313" key="3">
    <source>
        <dbReference type="Proteomes" id="UP000192936"/>
    </source>
</evidence>
<dbReference type="Proteomes" id="UP000192936">
    <property type="component" value="Unassembled WGS sequence"/>
</dbReference>
<organism evidence="2 3">
    <name type="scientific">Azospirillum oryzae</name>
    <dbReference type="NCBI Taxonomy" id="286727"/>
    <lineage>
        <taxon>Bacteria</taxon>
        <taxon>Pseudomonadati</taxon>
        <taxon>Pseudomonadota</taxon>
        <taxon>Alphaproteobacteria</taxon>
        <taxon>Rhodospirillales</taxon>
        <taxon>Azospirillaceae</taxon>
        <taxon>Azospirillum</taxon>
    </lineage>
</organism>
<feature type="domain" description="N-acetyltransferase" evidence="1">
    <location>
        <begin position="6"/>
        <end position="90"/>
    </location>
</feature>
<dbReference type="InterPro" id="IPR016181">
    <property type="entry name" value="Acyl_CoA_acyltransferase"/>
</dbReference>
<dbReference type="SUPFAM" id="SSF55729">
    <property type="entry name" value="Acyl-CoA N-acyltransferases (Nat)"/>
    <property type="match status" value="1"/>
</dbReference>
<evidence type="ECO:0000259" key="1">
    <source>
        <dbReference type="PROSITE" id="PS51729"/>
    </source>
</evidence>
<dbReference type="RefSeq" id="WP_085091926.1">
    <property type="nucleotide sequence ID" value="NZ_FXAK01000010.1"/>
</dbReference>
<dbReference type="EMBL" id="FXAK01000010">
    <property type="protein sequence ID" value="SMF91081.1"/>
    <property type="molecule type" value="Genomic_DNA"/>
</dbReference>
<dbReference type="Gene3D" id="3.40.630.30">
    <property type="match status" value="1"/>
</dbReference>
<dbReference type="PANTHER" id="PTHR31435">
    <property type="entry name" value="PROTEIN NATD1"/>
    <property type="match status" value="1"/>
</dbReference>
<proteinExistence type="predicted"/>
<dbReference type="PROSITE" id="PS51729">
    <property type="entry name" value="GNAT_YJDJ"/>
    <property type="match status" value="1"/>
</dbReference>
<dbReference type="InterPro" id="IPR031165">
    <property type="entry name" value="GNAT_YJDJ"/>
</dbReference>
<accession>A0A1X7HRL6</accession>
<gene>
    <name evidence="2" type="ORF">SAMN02982917_0102</name>
</gene>
<dbReference type="InterPro" id="IPR045057">
    <property type="entry name" value="Gcn5-rel_NAT"/>
</dbReference>
<dbReference type="Pfam" id="PF14542">
    <property type="entry name" value="Acetyltransf_CG"/>
    <property type="match status" value="1"/>
</dbReference>
<dbReference type="OrthoDB" id="9800945at2"/>
<dbReference type="STRING" id="286727.SAMN02982917_0102"/>